<dbReference type="EMBL" id="CABDUW010000736">
    <property type="protein sequence ID" value="VTJ74337.1"/>
    <property type="molecule type" value="Genomic_DNA"/>
</dbReference>
<feature type="region of interest" description="Disordered" evidence="1">
    <location>
        <begin position="1"/>
        <end position="57"/>
    </location>
</feature>
<sequence>MRERPRSHLTKEASTFSHHRHHLPAGLEPSARPGPGPGRDLWRMTAEPPKGGEGIRHSGHSILVSFYSGEGDMRRASGRISFY</sequence>
<name>A0A5E4BXI2_MARMO</name>
<dbReference type="AlphaFoldDB" id="A0A5E4BXI2"/>
<protein>
    <submittedName>
        <fullName evidence="3">Uncharacterized protein</fullName>
    </submittedName>
</protein>
<organism evidence="3 4">
    <name type="scientific">Marmota monax</name>
    <name type="common">Woodchuck</name>
    <dbReference type="NCBI Taxonomy" id="9995"/>
    <lineage>
        <taxon>Eukaryota</taxon>
        <taxon>Metazoa</taxon>
        <taxon>Chordata</taxon>
        <taxon>Craniata</taxon>
        <taxon>Vertebrata</taxon>
        <taxon>Euteleostomi</taxon>
        <taxon>Mammalia</taxon>
        <taxon>Eutheria</taxon>
        <taxon>Euarchontoglires</taxon>
        <taxon>Glires</taxon>
        <taxon>Rodentia</taxon>
        <taxon>Sciuromorpha</taxon>
        <taxon>Sciuridae</taxon>
        <taxon>Xerinae</taxon>
        <taxon>Marmotini</taxon>
        <taxon>Marmota</taxon>
    </lineage>
</organism>
<feature type="compositionally biased region" description="Basic and acidic residues" evidence="1">
    <location>
        <begin position="1"/>
        <end position="11"/>
    </location>
</feature>
<dbReference type="EMBL" id="WJEC01002001">
    <property type="protein sequence ID" value="KAF7477310.1"/>
    <property type="molecule type" value="Genomic_DNA"/>
</dbReference>
<proteinExistence type="predicted"/>
<gene>
    <name evidence="2" type="ORF">GHT09_011613</name>
    <name evidence="3" type="ORF">MONAX_5E017106</name>
</gene>
<evidence type="ECO:0000313" key="2">
    <source>
        <dbReference type="EMBL" id="KAF7477310.1"/>
    </source>
</evidence>
<keyword evidence="4" id="KW-1185">Reference proteome</keyword>
<evidence type="ECO:0000313" key="3">
    <source>
        <dbReference type="EMBL" id="VTJ74337.1"/>
    </source>
</evidence>
<evidence type="ECO:0000313" key="4">
    <source>
        <dbReference type="Proteomes" id="UP000335636"/>
    </source>
</evidence>
<reference evidence="2" key="2">
    <citation type="submission" date="2020-08" db="EMBL/GenBank/DDBJ databases">
        <authorList>
            <person name="Shumante A."/>
            <person name="Zimin A.V."/>
            <person name="Puiu D."/>
            <person name="Salzberg S.L."/>
        </authorList>
    </citation>
    <scope>NUCLEOTIDE SEQUENCE</scope>
    <source>
        <strain evidence="2">WC2-LM</strain>
        <tissue evidence="2">Liver</tissue>
    </source>
</reference>
<reference evidence="3 4" key="1">
    <citation type="submission" date="2019-04" db="EMBL/GenBank/DDBJ databases">
        <authorList>
            <person name="Alioto T."/>
            <person name="Alioto T."/>
        </authorList>
    </citation>
    <scope>NUCLEOTIDE SEQUENCE [LARGE SCALE GENOMIC DNA]</scope>
</reference>
<accession>A0A5E4BXI2</accession>
<dbReference type="Proteomes" id="UP000662637">
    <property type="component" value="Unassembled WGS sequence"/>
</dbReference>
<evidence type="ECO:0000256" key="1">
    <source>
        <dbReference type="SAM" id="MobiDB-lite"/>
    </source>
</evidence>
<dbReference type="Proteomes" id="UP000335636">
    <property type="component" value="Unassembled WGS sequence"/>
</dbReference>